<dbReference type="eggNOG" id="arCOG01283">
    <property type="taxonomic scope" value="Archaea"/>
</dbReference>
<dbReference type="HOGENOM" id="CLU_119412_2_1_2"/>
<dbReference type="STRING" id="273116.gene:9380833"/>
<dbReference type="InterPro" id="IPR052513">
    <property type="entry name" value="Thioester_dehydratase-like"/>
</dbReference>
<organism evidence="3 4">
    <name type="scientific">Thermoplasma volcanium (strain ATCC 51530 / DSM 4299 / JCM 9571 / NBRC 15438 / GSS1)</name>
    <dbReference type="NCBI Taxonomy" id="273116"/>
    <lineage>
        <taxon>Archaea</taxon>
        <taxon>Methanobacteriati</taxon>
        <taxon>Thermoplasmatota</taxon>
        <taxon>Thermoplasmata</taxon>
        <taxon>Thermoplasmatales</taxon>
        <taxon>Thermoplasmataceae</taxon>
        <taxon>Thermoplasma</taxon>
    </lineage>
</organism>
<proteinExistence type="predicted"/>
<accession>Q97CN4</accession>
<protein>
    <recommendedName>
        <fullName evidence="5">DUF35 domain-containing protein</fullName>
    </recommendedName>
</protein>
<reference evidence="3 4" key="2">
    <citation type="journal article" date="2000" name="Proc. Natl. Acad. Sci. U.S.A.">
        <title>Archaeal adaptation to higher temperatures revealed by genomic sequence of Thermoplasma volcanium.</title>
        <authorList>
            <person name="Kawashima T."/>
            <person name="Amano N."/>
            <person name="Koike H."/>
            <person name="Makino S."/>
            <person name="Higuchi S."/>
            <person name="Kawashima-Ohya Y."/>
            <person name="Watanabe K."/>
            <person name="Yamazaki M."/>
            <person name="Kanehori K."/>
            <person name="Kawamoto T."/>
            <person name="Nunoshiba T."/>
            <person name="Yamamoto Y."/>
            <person name="Aramaki H."/>
            <person name="Makino K."/>
            <person name="Suzuki M."/>
        </authorList>
    </citation>
    <scope>NUCLEOTIDE SEQUENCE [LARGE SCALE GENOMIC DNA]</scope>
    <source>
        <strain evidence="4">ATCC 51530 / DSM 4299 / JCM 9571 / NBRC 15438 / GSS1</strain>
    </source>
</reference>
<dbReference type="EMBL" id="BA000011">
    <property type="protein sequence ID" value="BAB59209.1"/>
    <property type="molecule type" value="Genomic_DNA"/>
</dbReference>
<dbReference type="DNASU" id="1441554"/>
<dbReference type="KEGG" id="tvo:TVG0067028"/>
<dbReference type="Pfam" id="PF12172">
    <property type="entry name" value="zf-ChsH2"/>
    <property type="match status" value="1"/>
</dbReference>
<dbReference type="InterPro" id="IPR002878">
    <property type="entry name" value="ChsH2_C"/>
</dbReference>
<dbReference type="AlphaFoldDB" id="Q97CN4"/>
<gene>
    <name evidence="3" type="ORF">TVG0067028</name>
</gene>
<evidence type="ECO:0000259" key="2">
    <source>
        <dbReference type="Pfam" id="PF12172"/>
    </source>
</evidence>
<dbReference type="Gene3D" id="6.10.30.10">
    <property type="match status" value="1"/>
</dbReference>
<name>Q97CN4_THEVO</name>
<evidence type="ECO:0000313" key="4">
    <source>
        <dbReference type="Proteomes" id="UP000001017"/>
    </source>
</evidence>
<dbReference type="PaxDb" id="273116-14324281"/>
<dbReference type="InterPro" id="IPR012340">
    <property type="entry name" value="NA-bd_OB-fold"/>
</dbReference>
<evidence type="ECO:0000259" key="1">
    <source>
        <dbReference type="Pfam" id="PF01796"/>
    </source>
</evidence>
<dbReference type="PhylomeDB" id="Q97CN4"/>
<reference evidence="3 4" key="1">
    <citation type="journal article" date="1999" name="Proc. Jpn. Acad.">
        <title>Determination of the complete genomic DNA sequence of Thermoplasma volvanium GSS1.</title>
        <authorList>
            <person name="Kawashima T."/>
            <person name="Yamamoto Y."/>
            <person name="Aramaki H."/>
            <person name="Nunoshiba T."/>
            <person name="Kawamoto T."/>
            <person name="Watanabe K."/>
            <person name="Yamazaki M."/>
            <person name="Kanehori K."/>
            <person name="Amano N."/>
            <person name="Ohya Y."/>
            <person name="Makino K."/>
            <person name="Suzuki M."/>
        </authorList>
    </citation>
    <scope>NUCLEOTIDE SEQUENCE [LARGE SCALE GENOMIC DNA]</scope>
    <source>
        <strain evidence="4">ATCC 51530 / DSM 4299 / JCM 9571 / NBRC 15438 / GSS1</strain>
    </source>
</reference>
<evidence type="ECO:0000313" key="3">
    <source>
        <dbReference type="EMBL" id="BAB59209.1"/>
    </source>
</evidence>
<dbReference type="Proteomes" id="UP000001017">
    <property type="component" value="Chromosome"/>
</dbReference>
<dbReference type="Pfam" id="PF01796">
    <property type="entry name" value="OB_ChsH2_C"/>
    <property type="match status" value="1"/>
</dbReference>
<feature type="domain" description="ChsH2 C-terminal OB-fold" evidence="1">
    <location>
        <begin position="78"/>
        <end position="138"/>
    </location>
</feature>
<sequence length="155" mass="17509">MPEYISKDEKSGYPILVDMRSLSIKYRIPVLKIKKFFDALDKGIIMATRCPVCGAKYFPPEAWCSACGYSGEMEFYPIETDGTLLTFTKIFAKPGSFSSFPDYTVGIARIDKEGFNVLAWLSDKIENPKVGMPVKLRVVKRAIDNALIYEISNRD</sequence>
<dbReference type="PANTHER" id="PTHR34075:SF6">
    <property type="entry name" value="DNA-BINDING PROTEIN"/>
    <property type="match status" value="1"/>
</dbReference>
<feature type="domain" description="ChsH2 rubredoxin-like zinc ribbon" evidence="2">
    <location>
        <begin position="37"/>
        <end position="73"/>
    </location>
</feature>
<dbReference type="SUPFAM" id="SSF50249">
    <property type="entry name" value="Nucleic acid-binding proteins"/>
    <property type="match status" value="1"/>
</dbReference>
<dbReference type="InterPro" id="IPR022002">
    <property type="entry name" value="ChsH2_Znr"/>
</dbReference>
<keyword evidence="4" id="KW-1185">Reference proteome</keyword>
<evidence type="ECO:0008006" key="5">
    <source>
        <dbReference type="Google" id="ProtNLM"/>
    </source>
</evidence>
<dbReference type="PANTHER" id="PTHR34075">
    <property type="entry name" value="BLR3430 PROTEIN"/>
    <property type="match status" value="1"/>
</dbReference>